<dbReference type="Gene3D" id="3.40.50.2300">
    <property type="match status" value="2"/>
</dbReference>
<comment type="similarity">
    <text evidence="2">Belongs to the bacterial solute-binding protein 2 family.</text>
</comment>
<evidence type="ECO:0000313" key="6">
    <source>
        <dbReference type="EMBL" id="HIU47377.1"/>
    </source>
</evidence>
<dbReference type="SUPFAM" id="SSF53822">
    <property type="entry name" value="Periplasmic binding protein-like I"/>
    <property type="match status" value="1"/>
</dbReference>
<dbReference type="PANTHER" id="PTHR46847">
    <property type="entry name" value="D-ALLOSE-BINDING PERIPLASMIC PROTEIN-RELATED"/>
    <property type="match status" value="1"/>
</dbReference>
<sequence>MKKILAILLALTLVCMGCVGLADAADTTTAVEDKPLIGILAPAATHGWVAAVSYNAEAEAQALGLNYKMLTSASIAEMAGQMEELVAQGAKVIVVYPQEVGLETATQMALDAGVQIVNFDMKIDVEGTYFLSGDNYSMGVECANYIAEVLEGAGDVVVLDVPTSGSVAADRVAGFTDTIAQIAPDVKIIGTYATSFARDAGLKDMADVLTANPHIDAVLSLDDETSIGAVQAIEEAGRTDIKVITGGGGCQEYFNMMPDRDMLLVSALYSPTMIRQCVQMANDIANGVEVETPVIVPTSIVDKNNVAEYLDENSPY</sequence>
<dbReference type="GO" id="GO:0030313">
    <property type="term" value="C:cell envelope"/>
    <property type="evidence" value="ECO:0007669"/>
    <property type="project" value="UniProtKB-SubCell"/>
</dbReference>
<dbReference type="InterPro" id="IPR025997">
    <property type="entry name" value="SBP_2_dom"/>
</dbReference>
<evidence type="ECO:0000259" key="5">
    <source>
        <dbReference type="Pfam" id="PF13407"/>
    </source>
</evidence>
<comment type="caution">
    <text evidence="6">The sequence shown here is derived from an EMBL/GenBank/DDBJ whole genome shotgun (WGS) entry which is preliminary data.</text>
</comment>
<comment type="subcellular location">
    <subcellularLocation>
        <location evidence="1">Cell envelope</location>
    </subcellularLocation>
</comment>
<name>A0A9D1S5K5_9FIRM</name>
<evidence type="ECO:0000256" key="1">
    <source>
        <dbReference type="ARBA" id="ARBA00004196"/>
    </source>
</evidence>
<evidence type="ECO:0000256" key="4">
    <source>
        <dbReference type="SAM" id="SignalP"/>
    </source>
</evidence>
<reference evidence="6" key="2">
    <citation type="journal article" date="2021" name="PeerJ">
        <title>Extensive microbial diversity within the chicken gut microbiome revealed by metagenomics and culture.</title>
        <authorList>
            <person name="Gilroy R."/>
            <person name="Ravi A."/>
            <person name="Getino M."/>
            <person name="Pursley I."/>
            <person name="Horton D.L."/>
            <person name="Alikhan N.F."/>
            <person name="Baker D."/>
            <person name="Gharbi K."/>
            <person name="Hall N."/>
            <person name="Watson M."/>
            <person name="Adriaenssens E.M."/>
            <person name="Foster-Nyarko E."/>
            <person name="Jarju S."/>
            <person name="Secka A."/>
            <person name="Antonio M."/>
            <person name="Oren A."/>
            <person name="Chaudhuri R.R."/>
            <person name="La Ragione R."/>
            <person name="Hildebrand F."/>
            <person name="Pallen M.J."/>
        </authorList>
    </citation>
    <scope>NUCLEOTIDE SEQUENCE</scope>
    <source>
        <strain evidence="6">ChiSxjej2B14-8506</strain>
    </source>
</reference>
<organism evidence="6 7">
    <name type="scientific">Candidatus Fimadaptatus faecigallinarum</name>
    <dbReference type="NCBI Taxonomy" id="2840814"/>
    <lineage>
        <taxon>Bacteria</taxon>
        <taxon>Bacillati</taxon>
        <taxon>Bacillota</taxon>
        <taxon>Clostridia</taxon>
        <taxon>Eubacteriales</taxon>
        <taxon>Candidatus Fimadaptatus</taxon>
    </lineage>
</organism>
<evidence type="ECO:0000313" key="7">
    <source>
        <dbReference type="Proteomes" id="UP000824123"/>
    </source>
</evidence>
<keyword evidence="3 4" id="KW-0732">Signal</keyword>
<dbReference type="GO" id="GO:0030246">
    <property type="term" value="F:carbohydrate binding"/>
    <property type="evidence" value="ECO:0007669"/>
    <property type="project" value="UniProtKB-ARBA"/>
</dbReference>
<feature type="domain" description="Periplasmic binding protein" evidence="5">
    <location>
        <begin position="37"/>
        <end position="287"/>
    </location>
</feature>
<protein>
    <submittedName>
        <fullName evidence="6">Substrate-binding domain-containing protein</fullName>
    </submittedName>
</protein>
<dbReference type="Pfam" id="PF13407">
    <property type="entry name" value="Peripla_BP_4"/>
    <property type="match status" value="1"/>
</dbReference>
<feature type="signal peptide" evidence="4">
    <location>
        <begin position="1"/>
        <end position="24"/>
    </location>
</feature>
<reference evidence="6" key="1">
    <citation type="submission" date="2020-10" db="EMBL/GenBank/DDBJ databases">
        <authorList>
            <person name="Gilroy R."/>
        </authorList>
    </citation>
    <scope>NUCLEOTIDE SEQUENCE</scope>
    <source>
        <strain evidence="6">ChiSxjej2B14-8506</strain>
    </source>
</reference>
<dbReference type="PANTHER" id="PTHR46847:SF1">
    <property type="entry name" value="D-ALLOSE-BINDING PERIPLASMIC PROTEIN-RELATED"/>
    <property type="match status" value="1"/>
</dbReference>
<dbReference type="EMBL" id="DVNK01000052">
    <property type="protein sequence ID" value="HIU47377.1"/>
    <property type="molecule type" value="Genomic_DNA"/>
</dbReference>
<gene>
    <name evidence="6" type="ORF">IAC59_09005</name>
</gene>
<evidence type="ECO:0000256" key="3">
    <source>
        <dbReference type="ARBA" id="ARBA00022729"/>
    </source>
</evidence>
<accession>A0A9D1S5K5</accession>
<feature type="chain" id="PRO_5039308405" evidence="4">
    <location>
        <begin position="25"/>
        <end position="316"/>
    </location>
</feature>
<dbReference type="InterPro" id="IPR028082">
    <property type="entry name" value="Peripla_BP_I"/>
</dbReference>
<evidence type="ECO:0000256" key="2">
    <source>
        <dbReference type="ARBA" id="ARBA00007639"/>
    </source>
</evidence>
<proteinExistence type="inferred from homology"/>
<dbReference type="Proteomes" id="UP000824123">
    <property type="component" value="Unassembled WGS sequence"/>
</dbReference>
<dbReference type="AlphaFoldDB" id="A0A9D1S5K5"/>